<protein>
    <submittedName>
        <fullName evidence="2">Uncharacterized protein</fullName>
    </submittedName>
</protein>
<accession>A0A8H4P6V4</accession>
<name>A0A8H4P6V4_9HYPO</name>
<dbReference type="EMBL" id="JAADYS010001726">
    <property type="protein sequence ID" value="KAF4461400.1"/>
    <property type="molecule type" value="Genomic_DNA"/>
</dbReference>
<evidence type="ECO:0000313" key="2">
    <source>
        <dbReference type="EMBL" id="KAF4461400.1"/>
    </source>
</evidence>
<evidence type="ECO:0000256" key="1">
    <source>
        <dbReference type="SAM" id="MobiDB-lite"/>
    </source>
</evidence>
<organism evidence="2 3">
    <name type="scientific">Fusarium albosuccineum</name>
    <dbReference type="NCBI Taxonomy" id="1237068"/>
    <lineage>
        <taxon>Eukaryota</taxon>
        <taxon>Fungi</taxon>
        <taxon>Dikarya</taxon>
        <taxon>Ascomycota</taxon>
        <taxon>Pezizomycotina</taxon>
        <taxon>Sordariomycetes</taxon>
        <taxon>Hypocreomycetidae</taxon>
        <taxon>Hypocreales</taxon>
        <taxon>Nectriaceae</taxon>
        <taxon>Fusarium</taxon>
        <taxon>Fusarium decemcellulare species complex</taxon>
    </lineage>
</organism>
<feature type="compositionally biased region" description="Polar residues" evidence="1">
    <location>
        <begin position="841"/>
        <end position="860"/>
    </location>
</feature>
<comment type="caution">
    <text evidence="2">The sequence shown here is derived from an EMBL/GenBank/DDBJ whole genome shotgun (WGS) entry which is preliminary data.</text>
</comment>
<proteinExistence type="predicted"/>
<reference evidence="2 3" key="1">
    <citation type="submission" date="2020-01" db="EMBL/GenBank/DDBJ databases">
        <title>Identification and distribution of gene clusters putatively required for synthesis of sphingolipid metabolism inhibitors in phylogenetically diverse species of the filamentous fungus Fusarium.</title>
        <authorList>
            <person name="Kim H.-S."/>
            <person name="Busman M."/>
            <person name="Brown D.W."/>
            <person name="Divon H."/>
            <person name="Uhlig S."/>
            <person name="Proctor R.H."/>
        </authorList>
    </citation>
    <scope>NUCLEOTIDE SEQUENCE [LARGE SCALE GENOMIC DNA]</scope>
    <source>
        <strain evidence="2 3">NRRL 20459</strain>
    </source>
</reference>
<dbReference type="AlphaFoldDB" id="A0A8H4P6V4"/>
<keyword evidence="3" id="KW-1185">Reference proteome</keyword>
<sequence length="860" mass="96501">MPVEVHRQKKPALSFVLGRNATPRTVDVLNFEVDRFRSRACAGYQDVAPSSMDDLRVEPRNGRIHVAVKRSGVCWEKCRSAHSRTIFFPAKDLFPFFHLHLTSLSVPQYVVHLVTITLHIMARIRRLTRTGHSTRTTSTSVHERGLRLEKNRIKDYTGPKGRCENCSHPEIDCGHFRKPPLPSSNTKQSAIAKGLSTPSPVEDTIVCASIAVANVDVSRNGKDGWKRKEPFFRSVFPHEWKRRNTIPRGCGVSANNHLLQDQSVLREPPLRQEFAAWHSPQTGPLDAVPTGYNTGNSFGPMADSLLATGIVAAANHESQAHSYGLISSTDLENTISGFDWALGPGSGQQPRFVSFFAKAYAERRSPWLMIPEGELEALCGDYKLRFIAAEGGFEVPITNHEGLLQLPFIVALGVMTVFDAPLYEIRRQQAIRDTIDALQSWVARILKNSLPRSRIALFRIRAFLMAALYFQCQGENHAASKYLEAAKAISQQYILAGGGLDKMIKGNSQGRESDFIFINLAFCNFESPSDLFEKSLSFYPPDMDRDILKSSLGDRAFFILSESEGCADFRRKALVLGSPEMANASPRVLYEFKKGLNELKMPEHPEAMSVDLRLHYMQSLAYACFPFLDVYDKTHDSHPGGTTPEIDQLLTELVITFANYAIASLEGYQKMGNLERIRHLEQETFNLFQLARVCSWNLQNKQHCLQLADSTIEFVHSLDPDDRRLLWAQLQDLRCEFGHQATLTYIDGSHTSISPHHPAWSERHDAYQSMPQTQHQTPRMLTATRNGLDILNDPDLAVAGSQLNSTRTEITQPLATSRIPMSFATSQLGRLVAPDAHTIPHHSSTLPRAPQPQTHFHSEQ</sequence>
<dbReference type="Proteomes" id="UP000554235">
    <property type="component" value="Unassembled WGS sequence"/>
</dbReference>
<feature type="region of interest" description="Disordered" evidence="1">
    <location>
        <begin position="837"/>
        <end position="860"/>
    </location>
</feature>
<evidence type="ECO:0000313" key="3">
    <source>
        <dbReference type="Proteomes" id="UP000554235"/>
    </source>
</evidence>
<gene>
    <name evidence="2" type="ORF">FALBO_11802</name>
</gene>